<dbReference type="Gene3D" id="3.30.565.10">
    <property type="entry name" value="Histidine kinase-like ATPase, C-terminal domain"/>
    <property type="match status" value="1"/>
</dbReference>
<evidence type="ECO:0000256" key="7">
    <source>
        <dbReference type="ARBA" id="ARBA00022989"/>
    </source>
</evidence>
<feature type="transmembrane region" description="Helical" evidence="11">
    <location>
        <begin position="33"/>
        <end position="55"/>
    </location>
</feature>
<dbReference type="OrthoDB" id="6187449at2"/>
<dbReference type="EC" id="2.7.13.3" evidence="3"/>
<feature type="domain" description="Response regulatory" evidence="13">
    <location>
        <begin position="767"/>
        <end position="886"/>
    </location>
</feature>
<dbReference type="CDD" id="cd17546">
    <property type="entry name" value="REC_hyHK_CKI1_RcsC-like"/>
    <property type="match status" value="1"/>
</dbReference>
<dbReference type="CDD" id="cd00082">
    <property type="entry name" value="HisKA"/>
    <property type="match status" value="1"/>
</dbReference>
<dbReference type="PANTHER" id="PTHR45339">
    <property type="entry name" value="HYBRID SIGNAL TRANSDUCTION HISTIDINE KINASE J"/>
    <property type="match status" value="1"/>
</dbReference>
<evidence type="ECO:0000256" key="11">
    <source>
        <dbReference type="SAM" id="Phobius"/>
    </source>
</evidence>
<protein>
    <recommendedName>
        <fullName evidence="3">histidine kinase</fullName>
        <ecNumber evidence="3">2.7.13.3</ecNumber>
    </recommendedName>
</protein>
<dbReference type="InterPro" id="IPR005467">
    <property type="entry name" value="His_kinase_dom"/>
</dbReference>
<evidence type="ECO:0000256" key="2">
    <source>
        <dbReference type="ARBA" id="ARBA00004651"/>
    </source>
</evidence>
<dbReference type="SMART" id="SM00388">
    <property type="entry name" value="HisKA"/>
    <property type="match status" value="1"/>
</dbReference>
<dbReference type="AlphaFoldDB" id="A0A5S9Q6G9"/>
<evidence type="ECO:0000313" key="15">
    <source>
        <dbReference type="Proteomes" id="UP000434580"/>
    </source>
</evidence>
<dbReference type="PROSITE" id="PS50110">
    <property type="entry name" value="RESPONSE_REGULATORY"/>
    <property type="match status" value="1"/>
</dbReference>
<dbReference type="InterPro" id="IPR003594">
    <property type="entry name" value="HATPase_dom"/>
</dbReference>
<dbReference type="InterPro" id="IPR004358">
    <property type="entry name" value="Sig_transdc_His_kin-like_C"/>
</dbReference>
<dbReference type="FunFam" id="3.30.565.10:FF:000010">
    <property type="entry name" value="Sensor histidine kinase RcsC"/>
    <property type="match status" value="1"/>
</dbReference>
<evidence type="ECO:0000256" key="4">
    <source>
        <dbReference type="ARBA" id="ARBA00022475"/>
    </source>
</evidence>
<dbReference type="Gene3D" id="3.30.450.20">
    <property type="entry name" value="PAS domain"/>
    <property type="match status" value="2"/>
</dbReference>
<dbReference type="SUPFAM" id="SSF55874">
    <property type="entry name" value="ATPase domain of HSP90 chaperone/DNA topoisomerase II/histidine kinase"/>
    <property type="match status" value="1"/>
</dbReference>
<organism evidence="14 15">
    <name type="scientific">BD1-7 clade bacterium</name>
    <dbReference type="NCBI Taxonomy" id="2029982"/>
    <lineage>
        <taxon>Bacteria</taxon>
        <taxon>Pseudomonadati</taxon>
        <taxon>Pseudomonadota</taxon>
        <taxon>Gammaproteobacteria</taxon>
        <taxon>Cellvibrionales</taxon>
        <taxon>Spongiibacteraceae</taxon>
        <taxon>BD1-7 clade</taxon>
    </lineage>
</organism>
<evidence type="ECO:0000256" key="5">
    <source>
        <dbReference type="ARBA" id="ARBA00022553"/>
    </source>
</evidence>
<reference evidence="14 15" key="1">
    <citation type="submission" date="2019-11" db="EMBL/GenBank/DDBJ databases">
        <authorList>
            <person name="Holert J."/>
        </authorList>
    </citation>
    <scope>NUCLEOTIDE SEQUENCE [LARGE SCALE GENOMIC DNA]</scope>
    <source>
        <strain evidence="14">BC5_2</strain>
    </source>
</reference>
<keyword evidence="14" id="KW-0418">Kinase</keyword>
<comment type="subcellular location">
    <subcellularLocation>
        <location evidence="2">Cell membrane</location>
        <topology evidence="2">Multi-pass membrane protein</topology>
    </subcellularLocation>
</comment>
<feature type="modified residue" description="4-aspartylphosphate" evidence="10">
    <location>
        <position position="818"/>
    </location>
</feature>
<dbReference type="EMBL" id="CACSII010000017">
    <property type="protein sequence ID" value="CAA0113475.1"/>
    <property type="molecule type" value="Genomic_DNA"/>
</dbReference>
<dbReference type="InterPro" id="IPR011006">
    <property type="entry name" value="CheY-like_superfamily"/>
</dbReference>
<accession>A0A5S9Q6G9</accession>
<name>A0A5S9Q6G9_9GAMM</name>
<keyword evidence="8" id="KW-0902">Two-component regulatory system</keyword>
<dbReference type="Pfam" id="PF08269">
    <property type="entry name" value="dCache_2"/>
    <property type="match status" value="1"/>
</dbReference>
<dbReference type="InterPro" id="IPR033480">
    <property type="entry name" value="sCache_2"/>
</dbReference>
<keyword evidence="9 11" id="KW-0472">Membrane</keyword>
<keyword evidence="6 11" id="KW-0812">Transmembrane</keyword>
<dbReference type="Pfam" id="PF00512">
    <property type="entry name" value="HisKA"/>
    <property type="match status" value="1"/>
</dbReference>
<evidence type="ECO:0000256" key="10">
    <source>
        <dbReference type="PROSITE-ProRule" id="PRU00169"/>
    </source>
</evidence>
<dbReference type="SUPFAM" id="SSF47384">
    <property type="entry name" value="Homodimeric domain of signal transducing histidine kinase"/>
    <property type="match status" value="1"/>
</dbReference>
<dbReference type="InterPro" id="IPR036890">
    <property type="entry name" value="HATPase_C_sf"/>
</dbReference>
<dbReference type="Gene3D" id="1.10.287.130">
    <property type="match status" value="1"/>
</dbReference>
<dbReference type="GO" id="GO:0005886">
    <property type="term" value="C:plasma membrane"/>
    <property type="evidence" value="ECO:0007669"/>
    <property type="project" value="UniProtKB-SubCell"/>
</dbReference>
<keyword evidence="14" id="KW-0808">Transferase</keyword>
<proteinExistence type="predicted"/>
<comment type="catalytic activity">
    <reaction evidence="1">
        <text>ATP + protein L-histidine = ADP + protein N-phospho-L-histidine.</text>
        <dbReference type="EC" id="2.7.13.3"/>
    </reaction>
</comment>
<dbReference type="PRINTS" id="PR00344">
    <property type="entry name" value="BCTRLSENSOR"/>
</dbReference>
<dbReference type="SMART" id="SM00448">
    <property type="entry name" value="REC"/>
    <property type="match status" value="1"/>
</dbReference>
<dbReference type="GO" id="GO:0000155">
    <property type="term" value="F:phosphorelay sensor kinase activity"/>
    <property type="evidence" value="ECO:0007669"/>
    <property type="project" value="InterPro"/>
</dbReference>
<feature type="transmembrane region" description="Helical" evidence="11">
    <location>
        <begin position="369"/>
        <end position="387"/>
    </location>
</feature>
<dbReference type="Pfam" id="PF00072">
    <property type="entry name" value="Response_reg"/>
    <property type="match status" value="1"/>
</dbReference>
<dbReference type="SUPFAM" id="SSF52172">
    <property type="entry name" value="CheY-like"/>
    <property type="match status" value="1"/>
</dbReference>
<evidence type="ECO:0000256" key="3">
    <source>
        <dbReference type="ARBA" id="ARBA00012438"/>
    </source>
</evidence>
<gene>
    <name evidence="14" type="primary">barA_2</name>
    <name evidence="14" type="ORF">DPBNPPHM_01675</name>
</gene>
<dbReference type="InterPro" id="IPR036097">
    <property type="entry name" value="HisK_dim/P_sf"/>
</dbReference>
<dbReference type="InterPro" id="IPR001789">
    <property type="entry name" value="Sig_transdc_resp-reg_receiver"/>
</dbReference>
<evidence type="ECO:0000259" key="13">
    <source>
        <dbReference type="PROSITE" id="PS50110"/>
    </source>
</evidence>
<dbReference type="Gene3D" id="3.40.50.2300">
    <property type="match status" value="1"/>
</dbReference>
<dbReference type="CDD" id="cd16922">
    <property type="entry name" value="HATPase_EvgS-ArcB-TorS-like"/>
    <property type="match status" value="1"/>
</dbReference>
<dbReference type="SMART" id="SM00387">
    <property type="entry name" value="HATPase_c"/>
    <property type="match status" value="1"/>
</dbReference>
<dbReference type="PANTHER" id="PTHR45339:SF1">
    <property type="entry name" value="HYBRID SIGNAL TRANSDUCTION HISTIDINE KINASE J"/>
    <property type="match status" value="1"/>
</dbReference>
<keyword evidence="4" id="KW-1003">Cell membrane</keyword>
<evidence type="ECO:0000256" key="8">
    <source>
        <dbReference type="ARBA" id="ARBA00023012"/>
    </source>
</evidence>
<dbReference type="InterPro" id="IPR003661">
    <property type="entry name" value="HisK_dim/P_dom"/>
</dbReference>
<feature type="domain" description="Histidine kinase" evidence="12">
    <location>
        <begin position="416"/>
        <end position="636"/>
    </location>
</feature>
<dbReference type="PROSITE" id="PS50109">
    <property type="entry name" value="HIS_KIN"/>
    <property type="match status" value="1"/>
</dbReference>
<evidence type="ECO:0000313" key="14">
    <source>
        <dbReference type="EMBL" id="CAA0113475.1"/>
    </source>
</evidence>
<evidence type="ECO:0000256" key="9">
    <source>
        <dbReference type="ARBA" id="ARBA00023136"/>
    </source>
</evidence>
<evidence type="ECO:0000259" key="12">
    <source>
        <dbReference type="PROSITE" id="PS50109"/>
    </source>
</evidence>
<evidence type="ECO:0000256" key="1">
    <source>
        <dbReference type="ARBA" id="ARBA00000085"/>
    </source>
</evidence>
<dbReference type="InterPro" id="IPR004010">
    <property type="entry name" value="Double_Cache_2"/>
</dbReference>
<evidence type="ECO:0000256" key="6">
    <source>
        <dbReference type="ARBA" id="ARBA00022692"/>
    </source>
</evidence>
<dbReference type="Pfam" id="PF02518">
    <property type="entry name" value="HATPase_c"/>
    <property type="match status" value="1"/>
</dbReference>
<keyword evidence="7 11" id="KW-1133">Transmembrane helix</keyword>
<dbReference type="SMART" id="SM01049">
    <property type="entry name" value="Cache_2"/>
    <property type="match status" value="2"/>
</dbReference>
<keyword evidence="5 10" id="KW-0597">Phosphoprotein</keyword>
<sequence>MLLSADNIDKPRLQGQLSMRQQATTTSARYKGFILTSLLAIGFLLAFGLLSYLSIVPEVEHRNLHDDDKNGQLQMDNLHQLMLSKHQAIELWRERLIAAEKQKLKGLVTMVSDLIESESQLSLHANHHEFLQALRKLRFDRTNYFWVVDQQGYTLSHPDDRFNHQSLDDLGKRLPAHIIKSILDTHYDIRDRTLVGELEGFSSYEWTNPQDGSPVRKSMYYLYLPERKWYVMSAYYEDKIEDEIANYRQLAMDEIQDHIADYRFGKNGYFAGVDSNKRIVFHPSSDLIGQVMANTDPHLNLEHIYQLILANADSGKPFVYDWPKNRDEPEHKTSKVAWARYFEPFDIYLASTIELKELNANSTFITTRLLLIVTVGAMLSLIAAYVFQLRGSYARKRQEAETARAANDAKSLFIAQMSHEIRTPLNGVIGALELVQTSALDASNRRLINIMRRSSDTLMALINDILDFSKADAGKIELKPTQFNLIQWLETVVQNYQAEANLKNIDFNVDTNINAGLDITTDPLRLRQILGNLLNNAIKFTDAGHVNLTVDWIENNDEPRLRFAINDTGIGIAREQQQDLFEVFTQADPSTTRIHGGTGLGLAICKSLVALFQGNIDFSSDENSGATFWFTIPVHNYQFTSLTKPAPQGFAFINNNDALSLTMINELIALGGTLDDTQPDHLRQPLLWFTNSINAIELAGLAAQNPRRLLHVFSTESAGDVIVPESIALHLMPAVARALLLELPEILTHEKIATAPHQGDLTARRYLALIAEDNQVNALILTRMLSNTGIDNILTTDGKKAVDTYKDKHANIDLVILDLEMPIYDGKEAARLIRQYEVDNQLERKPIIMLSAHAGLLDQQCGEIIDMALSKPLEGARLKDCLSALGLVMSSVP</sequence>
<dbReference type="Proteomes" id="UP000434580">
    <property type="component" value="Unassembled WGS sequence"/>
</dbReference>